<proteinExistence type="predicted"/>
<organism evidence="3 4">
    <name type="scientific">Fusarium poae</name>
    <dbReference type="NCBI Taxonomy" id="36050"/>
    <lineage>
        <taxon>Eukaryota</taxon>
        <taxon>Fungi</taxon>
        <taxon>Dikarya</taxon>
        <taxon>Ascomycota</taxon>
        <taxon>Pezizomycotina</taxon>
        <taxon>Sordariomycetes</taxon>
        <taxon>Hypocreomycetidae</taxon>
        <taxon>Hypocreales</taxon>
        <taxon>Nectriaceae</taxon>
        <taxon>Fusarium</taxon>
    </lineage>
</organism>
<feature type="compositionally biased region" description="Low complexity" evidence="2">
    <location>
        <begin position="266"/>
        <end position="300"/>
    </location>
</feature>
<dbReference type="Proteomes" id="UP000091967">
    <property type="component" value="Unassembled WGS sequence"/>
</dbReference>
<accession>A0A1B8AEN9</accession>
<gene>
    <name evidence="3" type="ORF">FPOA_10672</name>
</gene>
<protein>
    <submittedName>
        <fullName evidence="3">Uncharacterized protein</fullName>
    </submittedName>
</protein>
<feature type="region of interest" description="Disordered" evidence="2">
    <location>
        <begin position="266"/>
        <end position="315"/>
    </location>
</feature>
<sequence>MAPDVPQCQALRAPDKQRCTKEATHANQLFCLLHSRQAHGLYVGYKRRNAKLDYLEKNPPAYLAETDIPLANDNFSDVEDEQAIQDVINHLLNTYSTLNRVIEARKQHHLRFYSINYDYGHQAYIDKLVSQRHITLCALERARKRFLAIHYEKEQWYSWVKHAQDEQEENREKEQKKIKQEAALFQRHMKQLETRLELMRKKEDQKLQDAFLDEAYKERMEQNAHDADDEAWDPIEDMEEDKRNQYIDLIKHFLWMPIDLEEKASTANDASSSATVAEASSTSAPAPEPKGSTPSAPSTKPKAKKKKARSTLKKAISNEDALVGQMKLLAMAERAQSTQQPELKEPDKNNIETEAEMRKRLSEGVKKNPEGRSGMQIIGTMTNPRQTHDRTAPIPEDDIDTFISDIREIKLYLFCRLILSQASLLPAALQANSVQEFLDDSTVAESDLRDLCLKVAEPTLQDIRDASADYFRGDNVDVIIVEDDDEEDDQKMIDIVKGEIKYSHLYGDNWSKGKAVRNVNKKREKGKGKKRLSKQNSKVTICGKSIWNHTSQNVMSRDGWHRFSIMAKDCDLKHAIQLCRNWSEFSDLNLLTMWQYFPASNWSSWGTNSDVRDLQSLGFFPYFSDFEAENITHHSQVGGRSSERRRHDVAEARNILTGTMKRNDPITRRFIHYLIMRASELLVMVRDGKTGRVITAPVAEHMWTLRKKAGLGRAVKNEWNNVLKMCPDFMKLTDMLRQWHLGFNDYYDIYIWDLAPGRPHRNMYNLLTVDLRNAWRINHPKEIYNHMKPLLRNLHRNYDTGYVRQINPGEHVESIWDTLMDEECKTLLLEVSGRQVIDRSDTHMHAITYMFFNKASEAEDAVLFPDELTSDTETFTFREITNGATDAEIPVMPSQLRQFVKQMEARELGKDPSDIPPTVQEQVLEATIWGLPNLWVTALVQAHEENRHQTDNSLLHKTGLMGAHEHISFNRQVETLSLDELLERDRSFSTKDSFHAGDLEPGYNAKYTLLQNTLHAMLETAHSGPTTWVWFIASILDWLEIRGDYSPDDFVHDYNTPWPHSFIVQDLVRAFAMTAMFFPGLEVTKPVTMFVNSSQCDELRKSGVFDVDDRCKVRPDRRTRTGYMFREKEFWKEWKEFLAGATDIFWPDKYPMEWSLTVRPIIAHLYKTGIIFPANREARREFVLGVVTAGKEPHRPDKLDLFINYEDVYRRFKLKIPEFYASPDKWPQIIPTAQSFAGSHPTARFALLRIWSSPHYYPIDVGDFQRHITSFIDSSNRSWLFRFMPKDMLASEMCVHHTVAKQLNSLEHQFRGRVMNRGDLILVMGQDEEDLIKYCTAVIFAIQTRPWWYEIDLWKSFINVDVEFVEKLDAHWLE</sequence>
<keyword evidence="4" id="KW-1185">Reference proteome</keyword>
<evidence type="ECO:0000256" key="1">
    <source>
        <dbReference type="SAM" id="Coils"/>
    </source>
</evidence>
<keyword evidence="1" id="KW-0175">Coiled coil</keyword>
<dbReference type="OMA" id="CRNWAEF"/>
<dbReference type="EMBL" id="LYXU01000004">
    <property type="protein sequence ID" value="OBS18948.1"/>
    <property type="molecule type" value="Genomic_DNA"/>
</dbReference>
<evidence type="ECO:0000256" key="2">
    <source>
        <dbReference type="SAM" id="MobiDB-lite"/>
    </source>
</evidence>
<evidence type="ECO:0000313" key="4">
    <source>
        <dbReference type="Proteomes" id="UP000091967"/>
    </source>
</evidence>
<name>A0A1B8AEN9_FUSPO</name>
<comment type="caution">
    <text evidence="3">The sequence shown here is derived from an EMBL/GenBank/DDBJ whole genome shotgun (WGS) entry which is preliminary data.</text>
</comment>
<feature type="compositionally biased region" description="Basic residues" evidence="2">
    <location>
        <begin position="301"/>
        <end position="312"/>
    </location>
</feature>
<evidence type="ECO:0000313" key="3">
    <source>
        <dbReference type="EMBL" id="OBS18948.1"/>
    </source>
</evidence>
<feature type="coiled-coil region" evidence="1">
    <location>
        <begin position="163"/>
        <end position="209"/>
    </location>
</feature>
<reference evidence="3 4" key="1">
    <citation type="submission" date="2016-06" db="EMBL/GenBank/DDBJ databases">
        <title>Living apart together: crosstalk between the core and supernumerary genomes in a fungal plant pathogen.</title>
        <authorList>
            <person name="Vanheule A."/>
            <person name="Audenaert K."/>
            <person name="Warris S."/>
            <person name="Van De Geest H."/>
            <person name="Schijlen E."/>
            <person name="Hofte M."/>
            <person name="De Saeger S."/>
            <person name="Haesaert G."/>
            <person name="Waalwijk C."/>
            <person name="Van Der Lee T."/>
        </authorList>
    </citation>
    <scope>NUCLEOTIDE SEQUENCE [LARGE SCALE GENOMIC DNA]</scope>
    <source>
        <strain evidence="3 4">2516</strain>
    </source>
</reference>